<gene>
    <name evidence="1" type="ORF">TST_0495</name>
</gene>
<name>A0A0S3QSI6_THET7</name>
<dbReference type="KEGG" id="ttk:TST_0495"/>
<dbReference type="AlphaFoldDB" id="A0A0S3QSI6"/>
<proteinExistence type="predicted"/>
<evidence type="ECO:0000313" key="1">
    <source>
        <dbReference type="EMBL" id="BAT71302.1"/>
    </source>
</evidence>
<dbReference type="EMBL" id="AP013035">
    <property type="protein sequence ID" value="BAT71302.1"/>
    <property type="molecule type" value="Genomic_DNA"/>
</dbReference>
<keyword evidence="2" id="KW-1185">Reference proteome</keyword>
<dbReference type="InterPro" id="IPR025591">
    <property type="entry name" value="RloB"/>
</dbReference>
<protein>
    <recommendedName>
        <fullName evidence="3">RloB domain-containing protein</fullName>
    </recommendedName>
</protein>
<accession>A0A0S3QSI6</accession>
<evidence type="ECO:0000313" key="2">
    <source>
        <dbReference type="Proteomes" id="UP000063234"/>
    </source>
</evidence>
<organism evidence="1 2">
    <name type="scientific">Thermosulfidibacter takaii (strain DSM 17441 / JCM 13301 / NBRC 103674 / ABI70S6)</name>
    <dbReference type="NCBI Taxonomy" id="1298851"/>
    <lineage>
        <taxon>Bacteria</taxon>
        <taxon>Pseudomonadati</taxon>
        <taxon>Thermosulfidibacterota</taxon>
        <taxon>Thermosulfidibacteria</taxon>
        <taxon>Thermosulfidibacterales</taxon>
        <taxon>Thermosulfidibacteraceae</taxon>
    </lineage>
</organism>
<reference evidence="2" key="1">
    <citation type="journal article" date="2018" name="Science">
        <title>A primordial and reversible TCA cycle in a facultatively chemolithoautotrophic thermophile.</title>
        <authorList>
            <person name="Nunoura T."/>
            <person name="Chikaraishi Y."/>
            <person name="Izaki R."/>
            <person name="Suwa T."/>
            <person name="Sato T."/>
            <person name="Harada T."/>
            <person name="Mori K."/>
            <person name="Kato Y."/>
            <person name="Miyazaki M."/>
            <person name="Shimamura S."/>
            <person name="Yanagawa K."/>
            <person name="Shuto A."/>
            <person name="Ohkouchi N."/>
            <person name="Fujita N."/>
            <person name="Takaki Y."/>
            <person name="Atomi H."/>
            <person name="Takai K."/>
        </authorList>
    </citation>
    <scope>NUCLEOTIDE SEQUENCE [LARGE SCALE GENOMIC DNA]</scope>
    <source>
        <strain evidence="2">DSM 17441 / JCM 13301 / NBRC 103674 / ABI70S6</strain>
    </source>
</reference>
<evidence type="ECO:0008006" key="3">
    <source>
        <dbReference type="Google" id="ProtNLM"/>
    </source>
</evidence>
<dbReference type="Pfam" id="PF13707">
    <property type="entry name" value="RloB"/>
    <property type="match status" value="1"/>
</dbReference>
<sequence>MRRHERPVLKLKPELQHQISLRRIKSLIAQYVKEGYDAIWWVVDMDTYKGKLDAFRAICDQILRRFRNVYILINSPCFETWLLLHYQDPPRYTDRCEMIIRLLKQHPEMANYDKSEKFYCYTDPDIYLRLKPFQKEAIARAKALDRLPEGYTIKAQIYKVIESVLKD</sequence>
<dbReference type="Proteomes" id="UP000063234">
    <property type="component" value="Chromosome"/>
</dbReference>